<evidence type="ECO:0000256" key="1">
    <source>
        <dbReference type="SAM" id="MobiDB-lite"/>
    </source>
</evidence>
<dbReference type="AlphaFoldDB" id="A0A2H0N2A3"/>
<accession>A0A2H0N2A3</accession>
<proteinExistence type="predicted"/>
<dbReference type="EMBL" id="PCWM01000058">
    <property type="protein sequence ID" value="PIR03034.1"/>
    <property type="molecule type" value="Genomic_DNA"/>
</dbReference>
<sequence>DLSGTALPNASVSITVDNTIYTVFADAQGIFKTTILESLTKGTHTIVLKQTDESGHTSDLATYTFVYMPQTAQEHTDDETVLEQDDTHVDEDETREETTTNTENKTQKTTIKTTTKPTTGTGTTERDDATIDTVREIVAEALSREAYLMITAHQSIAFVKEQTNDIETTPGKSIDMLIRPREPAHSITARLYPGSTTDQETPRPLPQSLSLFDRVRTLFGIAPAYATDRANMPTWVEGHLFSFDPVINSFRGSINTQSLSKGTYTLVVSINGVDGSRTHITKPVVVLPQGMVTASTSCDVSGGVPHARIEIWKQTASGAFALWDAKLYGEKNPTITDEAGLYTLGLPSGAYYFHIEAPRMASLETAPTILQQATIVNETFVLEKQPDNIWNKILDWIKRVVFGGGCAMV</sequence>
<feature type="non-terminal residue" evidence="2">
    <location>
        <position position="1"/>
    </location>
</feature>
<evidence type="ECO:0000313" key="2">
    <source>
        <dbReference type="EMBL" id="PIR03034.1"/>
    </source>
</evidence>
<dbReference type="Gene3D" id="2.60.40.10">
    <property type="entry name" value="Immunoglobulins"/>
    <property type="match status" value="1"/>
</dbReference>
<feature type="compositionally biased region" description="Low complexity" evidence="1">
    <location>
        <begin position="99"/>
        <end position="123"/>
    </location>
</feature>
<organism evidence="2 3">
    <name type="scientific">Candidatus Magasanikbacteria bacterium CG11_big_fil_rev_8_21_14_0_20_43_7</name>
    <dbReference type="NCBI Taxonomy" id="1974654"/>
    <lineage>
        <taxon>Bacteria</taxon>
        <taxon>Candidatus Magasanikiibacteriota</taxon>
    </lineage>
</organism>
<name>A0A2H0N2A3_9BACT</name>
<dbReference type="InterPro" id="IPR008969">
    <property type="entry name" value="CarboxyPept-like_regulatory"/>
</dbReference>
<feature type="region of interest" description="Disordered" evidence="1">
    <location>
        <begin position="73"/>
        <end position="126"/>
    </location>
</feature>
<gene>
    <name evidence="2" type="ORF">COV60_02525</name>
</gene>
<protein>
    <submittedName>
        <fullName evidence="2">Uncharacterized protein</fullName>
    </submittedName>
</protein>
<dbReference type="SUPFAM" id="SSF49464">
    <property type="entry name" value="Carboxypeptidase regulatory domain-like"/>
    <property type="match status" value="1"/>
</dbReference>
<evidence type="ECO:0000313" key="3">
    <source>
        <dbReference type="Proteomes" id="UP000229782"/>
    </source>
</evidence>
<comment type="caution">
    <text evidence="2">The sequence shown here is derived from an EMBL/GenBank/DDBJ whole genome shotgun (WGS) entry which is preliminary data.</text>
</comment>
<reference evidence="2 3" key="1">
    <citation type="submission" date="2017-09" db="EMBL/GenBank/DDBJ databases">
        <title>Depth-based differentiation of microbial function through sediment-hosted aquifers and enrichment of novel symbionts in the deep terrestrial subsurface.</title>
        <authorList>
            <person name="Probst A.J."/>
            <person name="Ladd B."/>
            <person name="Jarett J.K."/>
            <person name="Geller-Mcgrath D.E."/>
            <person name="Sieber C.M."/>
            <person name="Emerson J.B."/>
            <person name="Anantharaman K."/>
            <person name="Thomas B.C."/>
            <person name="Malmstrom R."/>
            <person name="Stieglmeier M."/>
            <person name="Klingl A."/>
            <person name="Woyke T."/>
            <person name="Ryan C.M."/>
            <person name="Banfield J.F."/>
        </authorList>
    </citation>
    <scope>NUCLEOTIDE SEQUENCE [LARGE SCALE GENOMIC DNA]</scope>
    <source>
        <strain evidence="2">CG11_big_fil_rev_8_21_14_0_20_43_7</strain>
    </source>
</reference>
<dbReference type="Proteomes" id="UP000229782">
    <property type="component" value="Unassembled WGS sequence"/>
</dbReference>
<dbReference type="InterPro" id="IPR013783">
    <property type="entry name" value="Ig-like_fold"/>
</dbReference>
<feature type="compositionally biased region" description="Acidic residues" evidence="1">
    <location>
        <begin position="76"/>
        <end position="95"/>
    </location>
</feature>